<reference evidence="2" key="1">
    <citation type="journal article" date="2021" name="BMC Genomics">
        <title>Chromosome-level genome assembly and manually-curated proteome of model necrotroph Parastagonospora nodorum Sn15 reveals a genome-wide trove of candidate effector homologs, and redundancy of virulence-related functions within an accessory chromosome.</title>
        <authorList>
            <person name="Bertazzoni S."/>
            <person name="Jones D.A.B."/>
            <person name="Phan H.T."/>
            <person name="Tan K.-C."/>
            <person name="Hane J.K."/>
        </authorList>
    </citation>
    <scope>NUCLEOTIDE SEQUENCE [LARGE SCALE GENOMIC DNA]</scope>
    <source>
        <strain evidence="2">SN15 / ATCC MYA-4574 / FGSC 10173)</strain>
    </source>
</reference>
<dbReference type="Proteomes" id="UP000663193">
    <property type="component" value="Chromosome 14"/>
</dbReference>
<evidence type="ECO:0000313" key="2">
    <source>
        <dbReference type="Proteomes" id="UP000663193"/>
    </source>
</evidence>
<accession>A0A7U2FCD4</accession>
<gene>
    <name evidence="1" type="ORF">JI435_113860</name>
</gene>
<organism evidence="1 2">
    <name type="scientific">Phaeosphaeria nodorum (strain SN15 / ATCC MYA-4574 / FGSC 10173)</name>
    <name type="common">Glume blotch fungus</name>
    <name type="synonym">Parastagonospora nodorum</name>
    <dbReference type="NCBI Taxonomy" id="321614"/>
    <lineage>
        <taxon>Eukaryota</taxon>
        <taxon>Fungi</taxon>
        <taxon>Dikarya</taxon>
        <taxon>Ascomycota</taxon>
        <taxon>Pezizomycotina</taxon>
        <taxon>Dothideomycetes</taxon>
        <taxon>Pleosporomycetidae</taxon>
        <taxon>Pleosporales</taxon>
        <taxon>Pleosporineae</taxon>
        <taxon>Phaeosphaeriaceae</taxon>
        <taxon>Parastagonospora</taxon>
    </lineage>
</organism>
<keyword evidence="2" id="KW-1185">Reference proteome</keyword>
<sequence>MSISRFTLDLAPRRPESWLDARKNGGARSGRRDGFVLAAYLYKPRRLYKLASLHQSSVALDGCFVLSSDS</sequence>
<dbReference type="EMBL" id="CP069036">
    <property type="protein sequence ID" value="QRD02637.1"/>
    <property type="molecule type" value="Genomic_DNA"/>
</dbReference>
<dbReference type="AlphaFoldDB" id="A0A7U2FCD4"/>
<dbReference type="VEuPathDB" id="FungiDB:JI435_113860"/>
<evidence type="ECO:0000313" key="1">
    <source>
        <dbReference type="EMBL" id="QRD02637.1"/>
    </source>
</evidence>
<protein>
    <submittedName>
        <fullName evidence="1">Uncharacterized protein</fullName>
    </submittedName>
</protein>
<proteinExistence type="predicted"/>
<name>A0A7U2FCD4_PHANO</name>